<dbReference type="GO" id="GO:0005886">
    <property type="term" value="C:plasma membrane"/>
    <property type="evidence" value="ECO:0007669"/>
    <property type="project" value="UniProtKB-SubCell"/>
</dbReference>
<sequence length="121" mass="12976">MNFLPLGLFAAGLLFCLVFTAFGCTIVVSLASVAIACNQTLSSIMVQELCQSLYDDKEEMALALEDTTIVLAALVPWSVAAAVPLAALGASSWGIAAAVYLYLQPLWSWLRTSFRKREQGA</sequence>
<reference evidence="6 7" key="1">
    <citation type="submission" date="2020-04" db="EMBL/GenBank/DDBJ databases">
        <authorList>
            <person name="Hitch T.C.A."/>
            <person name="Wylensek D."/>
            <person name="Clavel T."/>
        </authorList>
    </citation>
    <scope>NUCLEOTIDE SEQUENCE [LARGE SCALE GENOMIC DNA]</scope>
    <source>
        <strain evidence="6 7">WCA-386-APC-2A</strain>
    </source>
</reference>
<keyword evidence="4" id="KW-1133">Transmembrane helix</keyword>
<name>A0A1M6U4K7_MEGEL</name>
<proteinExistence type="predicted"/>
<evidence type="ECO:0000256" key="1">
    <source>
        <dbReference type="ARBA" id="ARBA00004651"/>
    </source>
</evidence>
<dbReference type="Pfam" id="PF03553">
    <property type="entry name" value="Na_H_antiporter"/>
    <property type="match status" value="1"/>
</dbReference>
<evidence type="ECO:0000256" key="2">
    <source>
        <dbReference type="ARBA" id="ARBA00022475"/>
    </source>
</evidence>
<comment type="subcellular location">
    <subcellularLocation>
        <location evidence="1">Cell membrane</location>
        <topology evidence="1">Multi-pass membrane protein</topology>
    </subcellularLocation>
</comment>
<evidence type="ECO:0000256" key="5">
    <source>
        <dbReference type="ARBA" id="ARBA00023136"/>
    </source>
</evidence>
<gene>
    <name evidence="6" type="ORF">HG933_11745</name>
</gene>
<protein>
    <submittedName>
        <fullName evidence="6">Uncharacterized protein</fullName>
    </submittedName>
</protein>
<organism evidence="6 7">
    <name type="scientific">Megasphaera elsdenii</name>
    <dbReference type="NCBI Taxonomy" id="907"/>
    <lineage>
        <taxon>Bacteria</taxon>
        <taxon>Bacillati</taxon>
        <taxon>Bacillota</taxon>
        <taxon>Negativicutes</taxon>
        <taxon>Veillonellales</taxon>
        <taxon>Veillonellaceae</taxon>
        <taxon>Megasphaera</taxon>
    </lineage>
</organism>
<comment type="caution">
    <text evidence="6">The sequence shown here is derived from an EMBL/GenBank/DDBJ whole genome shotgun (WGS) entry which is preliminary data.</text>
</comment>
<keyword evidence="2" id="KW-1003">Cell membrane</keyword>
<dbReference type="EMBL" id="JABBJH010000031">
    <property type="protein sequence ID" value="NMK40023.1"/>
    <property type="molecule type" value="Genomic_DNA"/>
</dbReference>
<evidence type="ECO:0000313" key="6">
    <source>
        <dbReference type="EMBL" id="NMK40023.1"/>
    </source>
</evidence>
<evidence type="ECO:0000256" key="4">
    <source>
        <dbReference type="ARBA" id="ARBA00022989"/>
    </source>
</evidence>
<accession>A0A1M6U4K7</accession>
<dbReference type="Proteomes" id="UP000536773">
    <property type="component" value="Unassembled WGS sequence"/>
</dbReference>
<keyword evidence="5" id="KW-0472">Membrane</keyword>
<dbReference type="RefSeq" id="WP_072983918.1">
    <property type="nucleotide sequence ID" value="NZ_CAMFOL010000008.1"/>
</dbReference>
<keyword evidence="3" id="KW-0812">Transmembrane</keyword>
<dbReference type="AlphaFoldDB" id="A0A1M6U4K7"/>
<evidence type="ECO:0000256" key="3">
    <source>
        <dbReference type="ARBA" id="ARBA00022692"/>
    </source>
</evidence>
<evidence type="ECO:0000313" key="7">
    <source>
        <dbReference type="Proteomes" id="UP000536773"/>
    </source>
</evidence>
<dbReference type="InterPro" id="IPR018461">
    <property type="entry name" value="Na/H_Antiport_NhaC-like_C"/>
</dbReference>